<dbReference type="InterPro" id="IPR051200">
    <property type="entry name" value="Host-pathogen_enzymatic-act"/>
</dbReference>
<evidence type="ECO:0000313" key="3">
    <source>
        <dbReference type="Proteomes" id="UP000316706"/>
    </source>
</evidence>
<dbReference type="EMBL" id="VFPO01000001">
    <property type="protein sequence ID" value="TQM71462.1"/>
    <property type="molecule type" value="Genomic_DNA"/>
</dbReference>
<feature type="region of interest" description="Disordered" evidence="1">
    <location>
        <begin position="60"/>
        <end position="83"/>
    </location>
</feature>
<evidence type="ECO:0000256" key="1">
    <source>
        <dbReference type="SAM" id="MobiDB-lite"/>
    </source>
</evidence>
<dbReference type="PANTHER" id="PTHR47197">
    <property type="entry name" value="PROTEIN NIRF"/>
    <property type="match status" value="1"/>
</dbReference>
<keyword evidence="2" id="KW-0238">DNA-binding</keyword>
<dbReference type="OrthoDB" id="145213at2"/>
<dbReference type="Proteomes" id="UP000316706">
    <property type="component" value="Unassembled WGS sequence"/>
</dbReference>
<sequence>MQGRRGGRSRAAALPFAAATVLTCGVLTGCESPVPFYPPGEGSPDGPAVGLGGPAPYLSARPGGALGRGDPSPGAPGGPAGAVPMAPAGGHVYAAAGPGMISPDARGVPPRLYVAHGRAVEIVDAASLRAVGRLRTGAAQVAASWDMRRLWATDPAGGALVPFGPGGARGRAVRAGAPAGLYFTPEGRSALVLAHRPHRVEVRDRRTMRRGGSVPLPCAARYADFTSDGASLVATCTSAGALARVDVAGRRLSGTLRLPEGASPGDLRLSPDGSLFYVADSAKGGVWMVDAARLSVLGFVRTGPGARGLSVGRNARRLFVVGAGSLTAVEFATRRVSARWPLPGRRPPVPGGVSSDGASLWLADPGGLVYAVSTRTGRILRKFRVSGRPSGLSVHPQPGRHSLGGTGLYR</sequence>
<dbReference type="InterPro" id="IPR011048">
    <property type="entry name" value="Haem_d1_sf"/>
</dbReference>
<gene>
    <name evidence="2" type="ORF">FHX41_5231</name>
</gene>
<organism evidence="2 3">
    <name type="scientific">Actinomadura hallensis</name>
    <dbReference type="NCBI Taxonomy" id="337895"/>
    <lineage>
        <taxon>Bacteria</taxon>
        <taxon>Bacillati</taxon>
        <taxon>Actinomycetota</taxon>
        <taxon>Actinomycetes</taxon>
        <taxon>Streptosporangiales</taxon>
        <taxon>Thermomonosporaceae</taxon>
        <taxon>Actinomadura</taxon>
    </lineage>
</organism>
<dbReference type="GO" id="GO:0003677">
    <property type="term" value="F:DNA binding"/>
    <property type="evidence" value="ECO:0007669"/>
    <property type="project" value="UniProtKB-KW"/>
</dbReference>
<dbReference type="PANTHER" id="PTHR47197:SF3">
    <property type="entry name" value="DIHYDRO-HEME D1 DEHYDROGENASE"/>
    <property type="match status" value="1"/>
</dbReference>
<protein>
    <submittedName>
        <fullName evidence="2">DNA-binding beta-propeller fold protein YncE</fullName>
    </submittedName>
</protein>
<dbReference type="RefSeq" id="WP_141972976.1">
    <property type="nucleotide sequence ID" value="NZ_VFPO01000001.1"/>
</dbReference>
<dbReference type="InterPro" id="IPR015943">
    <property type="entry name" value="WD40/YVTN_repeat-like_dom_sf"/>
</dbReference>
<reference evidence="2 3" key="1">
    <citation type="submission" date="2019-06" db="EMBL/GenBank/DDBJ databases">
        <title>Sequencing the genomes of 1000 actinobacteria strains.</title>
        <authorList>
            <person name="Klenk H.-P."/>
        </authorList>
    </citation>
    <scope>NUCLEOTIDE SEQUENCE [LARGE SCALE GENOMIC DNA]</scope>
    <source>
        <strain evidence="2 3">DSM 45043</strain>
    </source>
</reference>
<proteinExistence type="predicted"/>
<name>A0A543ILL2_9ACTN</name>
<comment type="caution">
    <text evidence="2">The sequence shown here is derived from an EMBL/GenBank/DDBJ whole genome shotgun (WGS) entry which is preliminary data.</text>
</comment>
<dbReference type="AlphaFoldDB" id="A0A543ILL2"/>
<keyword evidence="3" id="KW-1185">Reference proteome</keyword>
<feature type="region of interest" description="Disordered" evidence="1">
    <location>
        <begin position="388"/>
        <end position="410"/>
    </location>
</feature>
<dbReference type="PROSITE" id="PS51257">
    <property type="entry name" value="PROKAR_LIPOPROTEIN"/>
    <property type="match status" value="1"/>
</dbReference>
<accession>A0A543ILL2</accession>
<evidence type="ECO:0000313" key="2">
    <source>
        <dbReference type="EMBL" id="TQM71462.1"/>
    </source>
</evidence>
<dbReference type="Gene3D" id="2.130.10.10">
    <property type="entry name" value="YVTN repeat-like/Quinoprotein amine dehydrogenase"/>
    <property type="match status" value="1"/>
</dbReference>
<dbReference type="SUPFAM" id="SSF51004">
    <property type="entry name" value="C-terminal (heme d1) domain of cytochrome cd1-nitrite reductase"/>
    <property type="match status" value="1"/>
</dbReference>